<dbReference type="OrthoDB" id="5239118at2759"/>
<evidence type="ECO:0000313" key="1">
    <source>
        <dbReference type="EMBL" id="GAW26699.1"/>
    </source>
</evidence>
<dbReference type="GO" id="GO:0016301">
    <property type="term" value="F:kinase activity"/>
    <property type="evidence" value="ECO:0007669"/>
    <property type="project" value="UniProtKB-KW"/>
</dbReference>
<dbReference type="EMBL" id="DF977489">
    <property type="protein sequence ID" value="GAW26699.1"/>
    <property type="molecule type" value="Genomic_DNA"/>
</dbReference>
<dbReference type="Proteomes" id="UP000054516">
    <property type="component" value="Unassembled WGS sequence"/>
</dbReference>
<proteinExistence type="predicted"/>
<dbReference type="PANTHER" id="PTHR38248">
    <property type="entry name" value="FUNK1 6"/>
    <property type="match status" value="1"/>
</dbReference>
<protein>
    <submittedName>
        <fullName evidence="1">Putative rhodopsin kinase</fullName>
    </submittedName>
</protein>
<keyword evidence="1" id="KW-0808">Transferase</keyword>
<name>A0A1S8A9I1_ROSNE</name>
<organism evidence="1">
    <name type="scientific">Rosellinia necatrix</name>
    <name type="common">White root-rot fungus</name>
    <dbReference type="NCBI Taxonomy" id="77044"/>
    <lineage>
        <taxon>Eukaryota</taxon>
        <taxon>Fungi</taxon>
        <taxon>Dikarya</taxon>
        <taxon>Ascomycota</taxon>
        <taxon>Pezizomycotina</taxon>
        <taxon>Sordariomycetes</taxon>
        <taxon>Xylariomycetidae</taxon>
        <taxon>Xylariales</taxon>
        <taxon>Xylariaceae</taxon>
        <taxon>Rosellinia</taxon>
    </lineage>
</organism>
<sequence length="200" mass="22590">MAEPRSTIESNPIGKGLDAFRASFHSICEDKRLSRSPGSLGQLAQEDLQDLTLDLLSALRNLPAIRLLSSKRDHGTLRNDLSKLNSAVSSDNFDFDRVKSLLIAALSNEPDELVWDKVYNAVTESTSPTAFDKLPLSTSLKSTSSSQRANEQTHDDVDLRIFQEINGCVYKDTEGFYKNYLEEKEWSGRIRLPRRQTRRL</sequence>
<keyword evidence="1" id="KW-0418">Kinase</keyword>
<reference evidence="1" key="1">
    <citation type="submission" date="2016-03" db="EMBL/GenBank/DDBJ databases">
        <title>Draft genome sequence of Rosellinia necatrix.</title>
        <authorList>
            <person name="Kanematsu S."/>
        </authorList>
    </citation>
    <scope>NUCLEOTIDE SEQUENCE [LARGE SCALE GENOMIC DNA]</scope>
    <source>
        <strain evidence="1">W97</strain>
    </source>
</reference>
<dbReference type="PANTHER" id="PTHR38248:SF2">
    <property type="entry name" value="FUNK1 11"/>
    <property type="match status" value="1"/>
</dbReference>
<dbReference type="STRING" id="77044.A0A1S8A9I1"/>
<dbReference type="AlphaFoldDB" id="A0A1S8A9I1"/>
<gene>
    <name evidence="1" type="ORF">SAMD00023353_4400070</name>
</gene>
<accession>A0A1S8A9I1</accession>
<evidence type="ECO:0000313" key="2">
    <source>
        <dbReference type="Proteomes" id="UP000054516"/>
    </source>
</evidence>
<keyword evidence="2" id="KW-1185">Reference proteome</keyword>